<keyword evidence="2" id="KW-0805">Transcription regulation</keyword>
<dbReference type="Gene3D" id="1.25.40.10">
    <property type="entry name" value="Tetratricopeptide repeat domain"/>
    <property type="match status" value="1"/>
</dbReference>
<comment type="similarity">
    <text evidence="1 2">Belongs to the CNOT10 family.</text>
</comment>
<keyword evidence="2" id="KW-0943">RNA-mediated gene silencing</keyword>
<dbReference type="PANTHER" id="PTHR12979:SF5">
    <property type="entry name" value="CCR4-NOT TRANSCRIPTION COMPLEX SUBUNIT 10"/>
    <property type="match status" value="1"/>
</dbReference>
<feature type="compositionally biased region" description="Basic and acidic residues" evidence="3">
    <location>
        <begin position="797"/>
        <end position="811"/>
    </location>
</feature>
<dbReference type="EMBL" id="LR784053">
    <property type="protein sequence ID" value="CAB3232170.1"/>
    <property type="molecule type" value="mRNA"/>
</dbReference>
<keyword evidence="2" id="KW-0810">Translation regulation</keyword>
<keyword evidence="2" id="KW-0804">Transcription</keyword>
<gene>
    <name evidence="4" type="primary">Cnot10</name>
</gene>
<evidence type="ECO:0000256" key="1">
    <source>
        <dbReference type="ARBA" id="ARBA00010080"/>
    </source>
</evidence>
<dbReference type="GO" id="GO:0005634">
    <property type="term" value="C:nucleus"/>
    <property type="evidence" value="ECO:0007669"/>
    <property type="project" value="UniProtKB-SubCell"/>
</dbReference>
<comment type="subcellular location">
    <subcellularLocation>
        <location evidence="2">Cytoplasm</location>
    </subcellularLocation>
    <subcellularLocation>
        <location evidence="2">Nucleus</location>
    </subcellularLocation>
</comment>
<evidence type="ECO:0000256" key="2">
    <source>
        <dbReference type="RuleBase" id="RU367083"/>
    </source>
</evidence>
<feature type="compositionally biased region" description="Low complexity" evidence="3">
    <location>
        <begin position="767"/>
        <end position="781"/>
    </location>
</feature>
<dbReference type="GO" id="GO:0030014">
    <property type="term" value="C:CCR4-NOT complex"/>
    <property type="evidence" value="ECO:0007669"/>
    <property type="project" value="UniProtKB-UniRule"/>
</dbReference>
<dbReference type="InterPro" id="IPR039740">
    <property type="entry name" value="CNOT10"/>
</dbReference>
<dbReference type="GO" id="GO:0017148">
    <property type="term" value="P:negative regulation of translation"/>
    <property type="evidence" value="ECO:0007669"/>
    <property type="project" value="TreeGrafter"/>
</dbReference>
<protein>
    <recommendedName>
        <fullName evidence="2">CCR4-NOT transcription complex subunit 10</fullName>
    </recommendedName>
</protein>
<dbReference type="GO" id="GO:0031047">
    <property type="term" value="P:regulatory ncRNA-mediated gene silencing"/>
    <property type="evidence" value="ECO:0007669"/>
    <property type="project" value="UniProtKB-UniRule"/>
</dbReference>
<organism evidence="4">
    <name type="scientific">Phallusia mammillata</name>
    <dbReference type="NCBI Taxonomy" id="59560"/>
    <lineage>
        <taxon>Eukaryota</taxon>
        <taxon>Metazoa</taxon>
        <taxon>Chordata</taxon>
        <taxon>Tunicata</taxon>
        <taxon>Ascidiacea</taxon>
        <taxon>Phlebobranchia</taxon>
        <taxon>Ascidiidae</taxon>
        <taxon>Phallusia</taxon>
    </lineage>
</organism>
<dbReference type="SUPFAM" id="SSF48452">
    <property type="entry name" value="TPR-like"/>
    <property type="match status" value="1"/>
</dbReference>
<dbReference type="InterPro" id="IPR011990">
    <property type="entry name" value="TPR-like_helical_dom_sf"/>
</dbReference>
<proteinExistence type="evidence at transcript level"/>
<dbReference type="AlphaFoldDB" id="A0A6F9DAG6"/>
<dbReference type="GO" id="GO:0005737">
    <property type="term" value="C:cytoplasm"/>
    <property type="evidence" value="ECO:0007669"/>
    <property type="project" value="UniProtKB-SubCell"/>
</dbReference>
<name>A0A6F9DAG6_9ASCI</name>
<dbReference type="PANTHER" id="PTHR12979">
    <property type="entry name" value="CCR4-NOT TRANSCRIPTION COMPLEX SUBUNIT 10"/>
    <property type="match status" value="1"/>
</dbReference>
<keyword evidence="2" id="KW-0963">Cytoplasm</keyword>
<feature type="region of interest" description="Disordered" evidence="3">
    <location>
        <begin position="760"/>
        <end position="811"/>
    </location>
</feature>
<comment type="function">
    <text evidence="2">Component of the CCR4-NOT complex which is one of the major cellular mRNA deadenylases and is linked to various cellular processes including bulk mRNA degradation, miRNA-mediated repression, translational repression during translational initiation and general transcription regulation.</text>
</comment>
<reference evidence="4" key="1">
    <citation type="submission" date="2020-04" db="EMBL/GenBank/DDBJ databases">
        <authorList>
            <person name="Neveu A P."/>
        </authorList>
    </citation>
    <scope>NUCLEOTIDE SEQUENCE</scope>
    <source>
        <tissue evidence="4">Whole embryo</tissue>
    </source>
</reference>
<feature type="compositionally biased region" description="Polar residues" evidence="3">
    <location>
        <begin position="623"/>
        <end position="642"/>
    </location>
</feature>
<accession>A0A6F9DAG6</accession>
<sequence length="811" mass="88334">MSSESANKTGSTAFTEDEQHVAGNAHNFFKAGQYDATLGILKKLQKMHTSDPRLMHNRALTEFCKTHQTKVSDFRKNLVKIQKMLQQSNKEDEDIVGSVEKNNYMTLHYNQALLLYNMHQYSDTENILEGLYENCDLTEDGFLLKICLLLADTHLLVHNPEKAGCVIANIEKVFLNLEEGNTNQKGANNEEKAKSTSLMSAAEAENLRLYLRYLKSRCYLQQKSIKACKREIKLLASSSASTSTVQRSFTPNVASVFLKSNFEFVRGNYHKAYKLLGGSPPTTTSGNSPNTAAFQDSVSTIYYNNLAVIHFNMGKYNLGALYMQKALHENDASVTAAVKQHHQTNGGGRHQQQSAQKSLSVLQTNKRYELLYNCGLQLLHAGKSVPAFECLVAVVPAFHSNPRLWLRLAECCVQKCTNCGMEEESAANGKSHKKSTSQSQLMYTTIGAGSQRKVIVNTIPTSIGGKTSNIATPAPTIEFASLCLNNALALLHQPVQKLETILEQNRSNGVKSEDQKSSSVIVQCHPGPPLRGDQLLHLYASVLTNSAFVSLQLGNTLLALHRAQTLLKLPKLSGSHRYLGNMYAAEALVSLDRISEAIQYLSIDKINSISCSLEENGKKSPTSDDGSQKSGTDNSSDQNSHKGFQRHRDVITPWHYPANVSYAHAYMIVNLSTSHCLRSEFEKAQRLLRQAASLLGGQRFPPQALLLAVYLGLNGGGSASDAIQLLHRNTLPLSPSQQALKGNGGLRAIAAVAAGNLLPNPGGSGGDSSASSTSSSGAGRSKPGTPQPGSGGITPERTTKGKEGKSKRNRR</sequence>
<keyword evidence="2" id="KW-0539">Nucleus</keyword>
<evidence type="ECO:0000256" key="3">
    <source>
        <dbReference type="SAM" id="MobiDB-lite"/>
    </source>
</evidence>
<dbReference type="GO" id="GO:0006402">
    <property type="term" value="P:mRNA catabolic process"/>
    <property type="evidence" value="ECO:0007669"/>
    <property type="project" value="TreeGrafter"/>
</dbReference>
<evidence type="ECO:0000313" key="4">
    <source>
        <dbReference type="EMBL" id="CAB3232170.1"/>
    </source>
</evidence>
<feature type="region of interest" description="Disordered" evidence="3">
    <location>
        <begin position="614"/>
        <end position="644"/>
    </location>
</feature>